<dbReference type="PANTHER" id="PTHR16201:SF34">
    <property type="entry name" value="LYSOSOMAL AMINO ACID TRANSPORTER 1"/>
    <property type="match status" value="1"/>
</dbReference>
<proteinExistence type="inferred from homology"/>
<feature type="region of interest" description="Disordered" evidence="7">
    <location>
        <begin position="188"/>
        <end position="227"/>
    </location>
</feature>
<dbReference type="Gene3D" id="1.20.1280.290">
    <property type="match status" value="2"/>
</dbReference>
<dbReference type="AlphaFoldDB" id="A0A1C7MH68"/>
<keyword evidence="10" id="KW-1185">Reference proteome</keyword>
<accession>A0A1C7MH68</accession>
<dbReference type="Pfam" id="PF04193">
    <property type="entry name" value="PQ-loop"/>
    <property type="match status" value="2"/>
</dbReference>
<evidence type="ECO:0000256" key="7">
    <source>
        <dbReference type="SAM" id="MobiDB-lite"/>
    </source>
</evidence>
<dbReference type="GO" id="GO:0034488">
    <property type="term" value="P:basic amino acid transmembrane export from vacuole"/>
    <property type="evidence" value="ECO:0007669"/>
    <property type="project" value="TreeGrafter"/>
</dbReference>
<dbReference type="InterPro" id="IPR051415">
    <property type="entry name" value="LAAT-1"/>
</dbReference>
<keyword evidence="4" id="KW-0472">Membrane</keyword>
<sequence length="716" mass="78939">MVISSTLSDILGYTSIGCWLGAQFPQVLENARRQSVDGLALPFLLNWLLGESDVTNLVGCILTHQLPFQTYLAAYFCFVDFSLLGQYFYYRSSVKPIGPPPYFRSRSRAGSLAAQRLAIERGTIVPHYRALSTVAANVAAAAALAAKQEEHSRWSRNSLDGHPHTADPNSEFYDDDEVSEEALARLADSFHSEGGRSGRRKRVSWSQERGGSLGRDPSSVLSPPGHIHATLHMTPHVGQVDEVATLSRDPRPSLEHVIGRISAWICTTLYLTSRLPQIWKNFVRKSVEGLSMYLFVFAFLGNLFYVASILTSPNLSRGEAEASAFIKESIPYLLGSGGTLMFDVTIVTQSYLYRPKAHVRGRRGSRTDEEEAGLLSAGATGAEDVVTRSRRRTGSVNGDAVAPADSREIMPLELHGYSVYISCDGKEIEQCDVREDDAKTVSCWIPSEAGKEFEIYFGTELKSTMMVDIAMDGRKMISLAYHEQRWGKSPGCYITSTTFRPYIFSNITLTDDDGIAVPTAGDKQALGLIEVALRRTYGFTRQAFIQSKIPDNIGPIHERSKKGGTHCVSLGDAKPAAAIVTCIPSHVDTEPFATFRFRYRPRELLQATGIIPLPVKPSSPSGPSSSNKRPSNEDVPSASNPPNAQKRARTVSEDGDTKPTINVDDDEEILTLEKQLRNIQERLQRKKAKKNSSRPIKRETSPIRACFVPGEVIDLT</sequence>
<comment type="caution">
    <text evidence="9">The sequence shown here is derived from an EMBL/GenBank/DDBJ whole genome shotgun (WGS) entry which is preliminary data.</text>
</comment>
<dbReference type="GO" id="GO:0000329">
    <property type="term" value="C:fungal-type vacuole membrane"/>
    <property type="evidence" value="ECO:0007669"/>
    <property type="project" value="TreeGrafter"/>
</dbReference>
<reference evidence="9 10" key="1">
    <citation type="submission" date="2016-03" db="EMBL/GenBank/DDBJ databases">
        <title>Whole genome sequencing of Grifola frondosa 9006-11.</title>
        <authorList>
            <person name="Min B."/>
            <person name="Park H."/>
            <person name="Kim J.-G."/>
            <person name="Cho H."/>
            <person name="Oh Y.-L."/>
            <person name="Kong W.-S."/>
            <person name="Choi I.-G."/>
        </authorList>
    </citation>
    <scope>NUCLEOTIDE SEQUENCE [LARGE SCALE GENOMIC DNA]</scope>
    <source>
        <strain evidence="9 10">9006-11</strain>
    </source>
</reference>
<feature type="domain" description="DUF7918" evidence="8">
    <location>
        <begin position="417"/>
        <end position="612"/>
    </location>
</feature>
<evidence type="ECO:0000256" key="3">
    <source>
        <dbReference type="ARBA" id="ARBA00022989"/>
    </source>
</evidence>
<feature type="region of interest" description="Disordered" evidence="7">
    <location>
        <begin position="610"/>
        <end position="666"/>
    </location>
</feature>
<organism evidence="9 10">
    <name type="scientific">Grifola frondosa</name>
    <name type="common">Maitake</name>
    <name type="synonym">Polyporus frondosus</name>
    <dbReference type="NCBI Taxonomy" id="5627"/>
    <lineage>
        <taxon>Eukaryota</taxon>
        <taxon>Fungi</taxon>
        <taxon>Dikarya</taxon>
        <taxon>Basidiomycota</taxon>
        <taxon>Agaricomycotina</taxon>
        <taxon>Agaricomycetes</taxon>
        <taxon>Polyporales</taxon>
        <taxon>Grifolaceae</taxon>
        <taxon>Grifola</taxon>
    </lineage>
</organism>
<dbReference type="InterPro" id="IPR057678">
    <property type="entry name" value="DUF7918"/>
</dbReference>
<comment type="catalytic activity">
    <reaction evidence="6">
        <text>L-histidine(out) + L-arginine(in) = L-histidine(in) + L-arginine(out)</text>
        <dbReference type="Rhea" id="RHEA:71063"/>
        <dbReference type="ChEBI" id="CHEBI:32682"/>
        <dbReference type="ChEBI" id="CHEBI:57595"/>
    </reaction>
</comment>
<dbReference type="FunFam" id="1.20.1280.290:FF:000009">
    <property type="entry name" value="PQ loop repeat family protein"/>
    <property type="match status" value="1"/>
</dbReference>
<keyword evidence="3" id="KW-1133">Transmembrane helix</keyword>
<comment type="subcellular location">
    <subcellularLocation>
        <location evidence="1">Membrane</location>
        <topology evidence="1">Multi-pass membrane protein</topology>
    </subcellularLocation>
</comment>
<feature type="region of interest" description="Disordered" evidence="7">
    <location>
        <begin position="152"/>
        <end position="174"/>
    </location>
</feature>
<evidence type="ECO:0000256" key="1">
    <source>
        <dbReference type="ARBA" id="ARBA00004141"/>
    </source>
</evidence>
<dbReference type="EMBL" id="LUGG01000004">
    <property type="protein sequence ID" value="OBZ75809.1"/>
    <property type="molecule type" value="Genomic_DNA"/>
</dbReference>
<dbReference type="Proteomes" id="UP000092993">
    <property type="component" value="Unassembled WGS sequence"/>
</dbReference>
<dbReference type="Pfam" id="PF25534">
    <property type="entry name" value="DUF7918"/>
    <property type="match status" value="1"/>
</dbReference>
<keyword evidence="2" id="KW-0812">Transmembrane</keyword>
<evidence type="ECO:0000313" key="9">
    <source>
        <dbReference type="EMBL" id="OBZ75809.1"/>
    </source>
</evidence>
<evidence type="ECO:0000256" key="2">
    <source>
        <dbReference type="ARBA" id="ARBA00022692"/>
    </source>
</evidence>
<name>A0A1C7MH68_GRIFR</name>
<evidence type="ECO:0000256" key="4">
    <source>
        <dbReference type="ARBA" id="ARBA00023136"/>
    </source>
</evidence>
<protein>
    <recommendedName>
        <fullName evidence="8">DUF7918 domain-containing protein</fullName>
    </recommendedName>
</protein>
<feature type="compositionally biased region" description="Low complexity" evidence="7">
    <location>
        <begin position="612"/>
        <end position="629"/>
    </location>
</feature>
<dbReference type="InterPro" id="IPR006603">
    <property type="entry name" value="PQ-loop_rpt"/>
</dbReference>
<dbReference type="PANTHER" id="PTHR16201">
    <property type="entry name" value="SEVEN TRANSMEMBRANE PROTEIN 1-RELATED"/>
    <property type="match status" value="1"/>
</dbReference>
<gene>
    <name evidence="9" type="ORF">A0H81_04301</name>
</gene>
<comment type="similarity">
    <text evidence="5">Belongs to the laat-1 family.</text>
</comment>
<dbReference type="OrthoDB" id="8048523at2759"/>
<dbReference type="SMART" id="SM00679">
    <property type="entry name" value="CTNS"/>
    <property type="match status" value="2"/>
</dbReference>
<evidence type="ECO:0000256" key="5">
    <source>
        <dbReference type="ARBA" id="ARBA00038039"/>
    </source>
</evidence>
<dbReference type="GO" id="GO:0015174">
    <property type="term" value="F:basic amino acid transmembrane transporter activity"/>
    <property type="evidence" value="ECO:0007669"/>
    <property type="project" value="TreeGrafter"/>
</dbReference>
<evidence type="ECO:0000313" key="10">
    <source>
        <dbReference type="Proteomes" id="UP000092993"/>
    </source>
</evidence>
<evidence type="ECO:0000259" key="8">
    <source>
        <dbReference type="Pfam" id="PF25534"/>
    </source>
</evidence>
<evidence type="ECO:0000256" key="6">
    <source>
        <dbReference type="ARBA" id="ARBA00050768"/>
    </source>
</evidence>
<feature type="compositionally biased region" description="Basic and acidic residues" evidence="7">
    <location>
        <begin position="152"/>
        <end position="165"/>
    </location>
</feature>